<name>A0A3P3FJN8_9HYPH</name>
<dbReference type="RefSeq" id="WP_125001135.1">
    <property type="nucleotide sequence ID" value="NZ_RQXT01000023.1"/>
</dbReference>
<organism evidence="2 3">
    <name type="scientific">Mesorhizobium tamadayense</name>
    <dbReference type="NCBI Taxonomy" id="425306"/>
    <lineage>
        <taxon>Bacteria</taxon>
        <taxon>Pseudomonadati</taxon>
        <taxon>Pseudomonadota</taxon>
        <taxon>Alphaproteobacteria</taxon>
        <taxon>Hyphomicrobiales</taxon>
        <taxon>Phyllobacteriaceae</taxon>
        <taxon>Mesorhizobium</taxon>
    </lineage>
</organism>
<feature type="compositionally biased region" description="Low complexity" evidence="1">
    <location>
        <begin position="89"/>
        <end position="103"/>
    </location>
</feature>
<evidence type="ECO:0000313" key="2">
    <source>
        <dbReference type="EMBL" id="RRH98813.1"/>
    </source>
</evidence>
<comment type="caution">
    <text evidence="2">The sequence shown here is derived from an EMBL/GenBank/DDBJ whole genome shotgun (WGS) entry which is preliminary data.</text>
</comment>
<evidence type="ECO:0000313" key="3">
    <source>
        <dbReference type="Proteomes" id="UP000273786"/>
    </source>
</evidence>
<gene>
    <name evidence="2" type="ORF">EH240_18885</name>
</gene>
<proteinExistence type="predicted"/>
<dbReference type="Pfam" id="PF08811">
    <property type="entry name" value="DUF1800"/>
    <property type="match status" value="1"/>
</dbReference>
<sequence length="482" mass="51460">MALSVSNAAAPDPALVALNRFGLGARPSDEPGKIAADARGYLKDELKRQDIALISADDPRNAGLLDSTAAIQASMAANAERKAARDAKATPATQPAADTADNPTHAKPVVPPVEADIYRDEAQARFDKALGAAPDFVERLVGFWSNHFCVSVAKAQIVRASAGAFEREAVRPFVLGRFADMLLAVERHPAMLFYLDNRQSIGPDSRAGKRRGRGLNENLAREILELHTLGVGSGYGQADVTSFAGMLTGWTMAGREGRLGEPGSFVFNANAHQPGEVTLLGKTYPAGGMGQAEAALNDIARHPATARHIATKLARHFLADDPPAAAVDRLAEVFAKTDGDLRALALALIDLPEAWSMPLAKLRSPFDYVVAVRRAIGPGAGNEPQRTLRWLRALGEPLWQPPGPNGFSDRTDNWASAEGLKTRLDIAWQAARQADDAANPNDMLDALVGASASAETREAIARAESKQQGLALLLMAPEFQRR</sequence>
<dbReference type="EMBL" id="RQXT01000023">
    <property type="protein sequence ID" value="RRH98813.1"/>
    <property type="molecule type" value="Genomic_DNA"/>
</dbReference>
<accession>A0A3P3FJN8</accession>
<dbReference type="AlphaFoldDB" id="A0A3P3FJN8"/>
<dbReference type="InterPro" id="IPR014917">
    <property type="entry name" value="DUF1800"/>
</dbReference>
<reference evidence="2 3" key="1">
    <citation type="submission" date="2018-11" db="EMBL/GenBank/DDBJ databases">
        <title>the genome of Mesorhizobium tamadayense DSM 28320.</title>
        <authorList>
            <person name="Gao J."/>
        </authorList>
    </citation>
    <scope>NUCLEOTIDE SEQUENCE [LARGE SCALE GENOMIC DNA]</scope>
    <source>
        <strain evidence="2 3">DSM 28320</strain>
    </source>
</reference>
<feature type="region of interest" description="Disordered" evidence="1">
    <location>
        <begin position="81"/>
        <end position="108"/>
    </location>
</feature>
<evidence type="ECO:0000256" key="1">
    <source>
        <dbReference type="SAM" id="MobiDB-lite"/>
    </source>
</evidence>
<keyword evidence="3" id="KW-1185">Reference proteome</keyword>
<dbReference type="OrthoDB" id="9772295at2"/>
<protein>
    <submittedName>
        <fullName evidence="2">DUF1800 family protein</fullName>
    </submittedName>
</protein>
<dbReference type="Proteomes" id="UP000273786">
    <property type="component" value="Unassembled WGS sequence"/>
</dbReference>